<organism evidence="2 3">
    <name type="scientific">Rubroshorea leprosula</name>
    <dbReference type="NCBI Taxonomy" id="152421"/>
    <lineage>
        <taxon>Eukaryota</taxon>
        <taxon>Viridiplantae</taxon>
        <taxon>Streptophyta</taxon>
        <taxon>Embryophyta</taxon>
        <taxon>Tracheophyta</taxon>
        <taxon>Spermatophyta</taxon>
        <taxon>Magnoliopsida</taxon>
        <taxon>eudicotyledons</taxon>
        <taxon>Gunneridae</taxon>
        <taxon>Pentapetalae</taxon>
        <taxon>rosids</taxon>
        <taxon>malvids</taxon>
        <taxon>Malvales</taxon>
        <taxon>Dipterocarpaceae</taxon>
        <taxon>Rubroshorea</taxon>
    </lineage>
</organism>
<dbReference type="EMBL" id="BPVZ01000001">
    <property type="protein sequence ID" value="GKU85547.1"/>
    <property type="molecule type" value="Genomic_DNA"/>
</dbReference>
<dbReference type="Proteomes" id="UP001054252">
    <property type="component" value="Unassembled WGS sequence"/>
</dbReference>
<comment type="caution">
    <text evidence="2">The sequence shown here is derived from an EMBL/GenBank/DDBJ whole genome shotgun (WGS) entry which is preliminary data.</text>
</comment>
<evidence type="ECO:0000313" key="2">
    <source>
        <dbReference type="EMBL" id="GKU85547.1"/>
    </source>
</evidence>
<name>A0AAV5HIG7_9ROSI</name>
<evidence type="ECO:0000313" key="3">
    <source>
        <dbReference type="Proteomes" id="UP001054252"/>
    </source>
</evidence>
<feature type="transmembrane region" description="Helical" evidence="1">
    <location>
        <begin position="50"/>
        <end position="68"/>
    </location>
</feature>
<protein>
    <submittedName>
        <fullName evidence="2">Uncharacterized protein</fullName>
    </submittedName>
</protein>
<sequence length="92" mass="10014">MSDLEIPVPCPSILYFLNLTTEDQRKARDSSVEQMGKFCCGESDDGGLDLTGVVMAIIIALAIMAVCMPPSRQPTLYAVYRCRSCCGSPCRC</sequence>
<keyword evidence="1" id="KW-0812">Transmembrane</keyword>
<reference evidence="2 3" key="1">
    <citation type="journal article" date="2021" name="Commun. Biol.">
        <title>The genome of Shorea leprosula (Dipterocarpaceae) highlights the ecological relevance of drought in aseasonal tropical rainforests.</title>
        <authorList>
            <person name="Ng K.K.S."/>
            <person name="Kobayashi M.J."/>
            <person name="Fawcett J.A."/>
            <person name="Hatakeyama M."/>
            <person name="Paape T."/>
            <person name="Ng C.H."/>
            <person name="Ang C.C."/>
            <person name="Tnah L.H."/>
            <person name="Lee C.T."/>
            <person name="Nishiyama T."/>
            <person name="Sese J."/>
            <person name="O'Brien M.J."/>
            <person name="Copetti D."/>
            <person name="Mohd Noor M.I."/>
            <person name="Ong R.C."/>
            <person name="Putra M."/>
            <person name="Sireger I.Z."/>
            <person name="Indrioko S."/>
            <person name="Kosugi Y."/>
            <person name="Izuno A."/>
            <person name="Isagi Y."/>
            <person name="Lee S.L."/>
            <person name="Shimizu K.K."/>
        </authorList>
    </citation>
    <scope>NUCLEOTIDE SEQUENCE [LARGE SCALE GENOMIC DNA]</scope>
    <source>
        <strain evidence="2">214</strain>
    </source>
</reference>
<gene>
    <name evidence="2" type="ORF">SLEP1_g210</name>
</gene>
<accession>A0AAV5HIG7</accession>
<evidence type="ECO:0000256" key="1">
    <source>
        <dbReference type="SAM" id="Phobius"/>
    </source>
</evidence>
<dbReference type="AlphaFoldDB" id="A0AAV5HIG7"/>
<keyword evidence="1" id="KW-1133">Transmembrane helix</keyword>
<proteinExistence type="predicted"/>
<keyword evidence="1" id="KW-0472">Membrane</keyword>
<keyword evidence="3" id="KW-1185">Reference proteome</keyword>